<proteinExistence type="predicted"/>
<evidence type="ECO:0000256" key="2">
    <source>
        <dbReference type="ARBA" id="ARBA00022701"/>
    </source>
</evidence>
<organism evidence="10 11">
    <name type="scientific">Dinothrombium tinctorium</name>
    <dbReference type="NCBI Taxonomy" id="1965070"/>
    <lineage>
        <taxon>Eukaryota</taxon>
        <taxon>Metazoa</taxon>
        <taxon>Ecdysozoa</taxon>
        <taxon>Arthropoda</taxon>
        <taxon>Chelicerata</taxon>
        <taxon>Arachnida</taxon>
        <taxon>Acari</taxon>
        <taxon>Acariformes</taxon>
        <taxon>Trombidiformes</taxon>
        <taxon>Prostigmata</taxon>
        <taxon>Anystina</taxon>
        <taxon>Parasitengona</taxon>
        <taxon>Trombidioidea</taxon>
        <taxon>Trombidiidae</taxon>
        <taxon>Dinothrombium</taxon>
    </lineage>
</organism>
<gene>
    <name evidence="10" type="ORF">B4U79_03285</name>
</gene>
<dbReference type="PROSITE" id="PS50951">
    <property type="entry name" value="SARAH"/>
    <property type="match status" value="1"/>
</dbReference>
<keyword evidence="5" id="KW-0206">Cytoskeleton</keyword>
<dbReference type="PANTHER" id="PTHR22738:SF10">
    <property type="entry name" value="RAS ASSOCIATION DOMAIN-CONTAINING PROTEIN 1 HOMOLOG"/>
    <property type="match status" value="1"/>
</dbReference>
<evidence type="ECO:0000259" key="8">
    <source>
        <dbReference type="PROSITE" id="PS50200"/>
    </source>
</evidence>
<dbReference type="STRING" id="1965070.A0A3S3PQV6"/>
<dbReference type="AlphaFoldDB" id="A0A3S3PQV6"/>
<dbReference type="Gene3D" id="3.30.60.20">
    <property type="match status" value="1"/>
</dbReference>
<evidence type="ECO:0000259" key="7">
    <source>
        <dbReference type="PROSITE" id="PS50081"/>
    </source>
</evidence>
<name>A0A3S3PQV6_9ACAR</name>
<keyword evidence="2" id="KW-0493">Microtubule</keyword>
<dbReference type="Gene3D" id="3.10.20.90">
    <property type="entry name" value="Phosphatidylinositol 3-kinase Catalytic Subunit, Chain A, domain 1"/>
    <property type="match status" value="1"/>
</dbReference>
<dbReference type="OrthoDB" id="74314at2759"/>
<evidence type="ECO:0000256" key="3">
    <source>
        <dbReference type="ARBA" id="ARBA00022723"/>
    </source>
</evidence>
<dbReference type="Proteomes" id="UP000285301">
    <property type="component" value="Unassembled WGS sequence"/>
</dbReference>
<feature type="region of interest" description="Disordered" evidence="6">
    <location>
        <begin position="1"/>
        <end position="26"/>
    </location>
</feature>
<dbReference type="Gene3D" id="1.20.5.110">
    <property type="match status" value="1"/>
</dbReference>
<dbReference type="InterPro" id="IPR033614">
    <property type="entry name" value="RASSF1-6"/>
</dbReference>
<evidence type="ECO:0000256" key="1">
    <source>
        <dbReference type="ARBA" id="ARBA00004245"/>
    </source>
</evidence>
<dbReference type="SMART" id="SM00314">
    <property type="entry name" value="RA"/>
    <property type="match status" value="1"/>
</dbReference>
<dbReference type="InterPro" id="IPR046349">
    <property type="entry name" value="C1-like_sf"/>
</dbReference>
<evidence type="ECO:0000259" key="9">
    <source>
        <dbReference type="PROSITE" id="PS50951"/>
    </source>
</evidence>
<feature type="compositionally biased region" description="Low complexity" evidence="6">
    <location>
        <begin position="7"/>
        <end position="26"/>
    </location>
</feature>
<dbReference type="GO" id="GO:0046872">
    <property type="term" value="F:metal ion binding"/>
    <property type="evidence" value="ECO:0007669"/>
    <property type="project" value="UniProtKB-KW"/>
</dbReference>
<keyword evidence="5" id="KW-0963">Cytoplasm</keyword>
<feature type="domain" description="Ras-associating" evidence="8">
    <location>
        <begin position="306"/>
        <end position="397"/>
    </location>
</feature>
<reference evidence="10 11" key="1">
    <citation type="journal article" date="2018" name="Gigascience">
        <title>Genomes of trombidid mites reveal novel predicted allergens and laterally-transferred genes associated with secondary metabolism.</title>
        <authorList>
            <person name="Dong X."/>
            <person name="Chaisiri K."/>
            <person name="Xia D."/>
            <person name="Armstrong S.D."/>
            <person name="Fang Y."/>
            <person name="Donnelly M.J."/>
            <person name="Kadowaki T."/>
            <person name="McGarry J.W."/>
            <person name="Darby A.C."/>
            <person name="Makepeace B.L."/>
        </authorList>
    </citation>
    <scope>NUCLEOTIDE SEQUENCE [LARGE SCALE GENOMIC DNA]</scope>
    <source>
        <strain evidence="10">UoL-WK</strain>
    </source>
</reference>
<dbReference type="PROSITE" id="PS50200">
    <property type="entry name" value="RA"/>
    <property type="match status" value="1"/>
</dbReference>
<dbReference type="InterPro" id="IPR029071">
    <property type="entry name" value="Ubiquitin-like_domsf"/>
</dbReference>
<dbReference type="GO" id="GO:0005874">
    <property type="term" value="C:microtubule"/>
    <property type="evidence" value="ECO:0007669"/>
    <property type="project" value="UniProtKB-KW"/>
</dbReference>
<dbReference type="CDD" id="cd01778">
    <property type="entry name" value="RA_RASSF1_like"/>
    <property type="match status" value="1"/>
</dbReference>
<dbReference type="EMBL" id="NCKU01000077">
    <property type="protein sequence ID" value="RWS17416.1"/>
    <property type="molecule type" value="Genomic_DNA"/>
</dbReference>
<dbReference type="InterPro" id="IPR011524">
    <property type="entry name" value="SARAH_dom"/>
</dbReference>
<dbReference type="Pfam" id="PF00130">
    <property type="entry name" value="C1_1"/>
    <property type="match status" value="1"/>
</dbReference>
<dbReference type="GO" id="GO:0007165">
    <property type="term" value="P:signal transduction"/>
    <property type="evidence" value="ECO:0007669"/>
    <property type="project" value="InterPro"/>
</dbReference>
<dbReference type="CDD" id="cd21885">
    <property type="entry name" value="SARAH_RASSF1-like"/>
    <property type="match status" value="1"/>
</dbReference>
<evidence type="ECO:0000256" key="4">
    <source>
        <dbReference type="ARBA" id="ARBA00022833"/>
    </source>
</evidence>
<dbReference type="PANTHER" id="PTHR22738">
    <property type="entry name" value="RASSF"/>
    <property type="match status" value="1"/>
</dbReference>
<accession>A0A3S3PQV6</accession>
<dbReference type="SUPFAM" id="SSF54236">
    <property type="entry name" value="Ubiquitin-like"/>
    <property type="match status" value="1"/>
</dbReference>
<feature type="domain" description="Phorbol-ester/DAG-type" evidence="7">
    <location>
        <begin position="137"/>
        <end position="203"/>
    </location>
</feature>
<dbReference type="Pfam" id="PF16517">
    <property type="entry name" value="Nore1-SARAH"/>
    <property type="match status" value="1"/>
</dbReference>
<evidence type="ECO:0000313" key="11">
    <source>
        <dbReference type="Proteomes" id="UP000285301"/>
    </source>
</evidence>
<evidence type="ECO:0000313" key="10">
    <source>
        <dbReference type="EMBL" id="RWS17416.1"/>
    </source>
</evidence>
<sequence>MSKQRFSASSSSSSPTTPLSPTLAASATGNRSSVIGNINSSINNWINELNLSPLFQSLSNPFRRRNSKSGSVSSTSSPLNSPSFTENKKAIWTQSLSEKIPAKFLNGTLTATIKPKEIIELANFGVVEVDNCEKGVGHNFQGFELKTPTWCDCCSEFIWTPVVFDSQSIPSSAAAGHSPKTIQCTNCKYTCHLRCRKLVRIDCQGTKETSASTRQHSIQEEQRSVSPLFFEPFELKLKIDKYNERLKHRGSGLGMTLLSDGTFRGFFRVHMNLTRPINVVAGTRPPSIYDIINEEEPISRRTLTSFYMPRDTVKNIHITSENTSLDVIKAMLKKFKVVDNPQKFALYQQYPDTSGENPQGSSNLVTKRIADYDKPLRIALEWWDSDGKRFVLQENDTGDIAWDAFQLPELLNFLKILDREESDHLYQVRLKYDMLRPELERLIALKTIQSEGVCV</sequence>
<dbReference type="InterPro" id="IPR000159">
    <property type="entry name" value="RA_dom"/>
</dbReference>
<dbReference type="CDD" id="cd20885">
    <property type="entry name" value="C1_RASSF1"/>
    <property type="match status" value="1"/>
</dbReference>
<protein>
    <submittedName>
        <fullName evidence="10">Ras association domain-containing protein 1-like protein</fullName>
    </submittedName>
</protein>
<keyword evidence="3" id="KW-0479">Metal-binding</keyword>
<feature type="domain" description="SARAH" evidence="9">
    <location>
        <begin position="399"/>
        <end position="446"/>
    </location>
</feature>
<dbReference type="Pfam" id="PF00788">
    <property type="entry name" value="RA"/>
    <property type="match status" value="1"/>
</dbReference>
<keyword evidence="4" id="KW-0862">Zinc</keyword>
<dbReference type="InterPro" id="IPR002219">
    <property type="entry name" value="PKC_DAG/PE"/>
</dbReference>
<evidence type="ECO:0000256" key="6">
    <source>
        <dbReference type="SAM" id="MobiDB-lite"/>
    </source>
</evidence>
<comment type="caution">
    <text evidence="10">The sequence shown here is derived from an EMBL/GenBank/DDBJ whole genome shotgun (WGS) entry which is preliminary data.</text>
</comment>
<dbReference type="PROSITE" id="PS50081">
    <property type="entry name" value="ZF_DAG_PE_2"/>
    <property type="match status" value="1"/>
</dbReference>
<evidence type="ECO:0000256" key="5">
    <source>
        <dbReference type="ARBA" id="ARBA00023212"/>
    </source>
</evidence>
<dbReference type="SUPFAM" id="SSF57889">
    <property type="entry name" value="Cysteine-rich domain"/>
    <property type="match status" value="1"/>
</dbReference>
<comment type="subcellular location">
    <subcellularLocation>
        <location evidence="1">Cytoplasm</location>
        <location evidence="1">Cytoskeleton</location>
    </subcellularLocation>
</comment>
<keyword evidence="11" id="KW-1185">Reference proteome</keyword>